<gene>
    <name evidence="3" type="ORF">CUN49_13350</name>
    <name evidence="4" type="ORF">CUN50_02090</name>
</gene>
<dbReference type="EMBL" id="PGTL01000006">
    <property type="protein sequence ID" value="PJF42932.1"/>
    <property type="molecule type" value="Genomic_DNA"/>
</dbReference>
<dbReference type="GO" id="GO:0016020">
    <property type="term" value="C:membrane"/>
    <property type="evidence" value="ECO:0007669"/>
    <property type="project" value="InterPro"/>
</dbReference>
<organism evidence="3 6">
    <name type="scientific">Candidatus Thermofonsia Clade 1 bacterium</name>
    <dbReference type="NCBI Taxonomy" id="2364210"/>
    <lineage>
        <taxon>Bacteria</taxon>
        <taxon>Bacillati</taxon>
        <taxon>Chloroflexota</taxon>
        <taxon>Candidatus Thermofontia</taxon>
        <taxon>Candidatus Thermofonsia Clade 1</taxon>
    </lineage>
</organism>
<evidence type="ECO:0000313" key="4">
    <source>
        <dbReference type="EMBL" id="PJF42932.1"/>
    </source>
</evidence>
<dbReference type="AlphaFoldDB" id="A0A2M8PBF4"/>
<accession>A0A2M8PBF4</accession>
<keyword evidence="2" id="KW-0472">Membrane</keyword>
<evidence type="ECO:0000256" key="1">
    <source>
        <dbReference type="ARBA" id="ARBA00010894"/>
    </source>
</evidence>
<dbReference type="EMBL" id="PGTM01000249">
    <property type="protein sequence ID" value="PJF34888.1"/>
    <property type="molecule type" value="Genomic_DNA"/>
</dbReference>
<dbReference type="Pfam" id="PF02325">
    <property type="entry name" value="CCB3_YggT"/>
    <property type="match status" value="1"/>
</dbReference>
<dbReference type="InterPro" id="IPR003425">
    <property type="entry name" value="CCB3/YggT"/>
</dbReference>
<evidence type="ECO:0000313" key="6">
    <source>
        <dbReference type="Proteomes" id="UP000229681"/>
    </source>
</evidence>
<protein>
    <submittedName>
        <fullName evidence="3">YggT family protein</fullName>
    </submittedName>
</protein>
<evidence type="ECO:0000313" key="3">
    <source>
        <dbReference type="EMBL" id="PJF34888.1"/>
    </source>
</evidence>
<name>A0A2M8PBF4_9CHLR</name>
<comment type="caution">
    <text evidence="3">The sequence shown here is derived from an EMBL/GenBank/DDBJ whole genome shotgun (WGS) entry which is preliminary data.</text>
</comment>
<feature type="transmembrane region" description="Helical" evidence="2">
    <location>
        <begin position="64"/>
        <end position="87"/>
    </location>
</feature>
<keyword evidence="2" id="KW-0812">Transmembrane</keyword>
<sequence length="88" mass="9805">MARLLVELVQFSFLIFNLLILARVLMSWFNPDPSSAVVRTIYQLTEPILAPIRRLLPSTGMFDLSPMVALIGAIVLEALILQLIIALV</sequence>
<dbReference type="PANTHER" id="PTHR33219:SF14">
    <property type="entry name" value="PROTEIN COFACTOR ASSEMBLY OF COMPLEX C SUBUNIT B CCB3, CHLOROPLASTIC-RELATED"/>
    <property type="match status" value="1"/>
</dbReference>
<comment type="similarity">
    <text evidence="1">Belongs to the YggT family.</text>
</comment>
<evidence type="ECO:0000313" key="5">
    <source>
        <dbReference type="Proteomes" id="UP000228947"/>
    </source>
</evidence>
<dbReference type="PANTHER" id="PTHR33219">
    <property type="entry name" value="YLMG HOMOLOG PROTEIN 2, CHLOROPLASTIC"/>
    <property type="match status" value="1"/>
</dbReference>
<reference evidence="5 6" key="1">
    <citation type="submission" date="2017-11" db="EMBL/GenBank/DDBJ databases">
        <title>Evolution of Phototrophy in the Chloroflexi Phylum Driven by Horizontal Gene Transfer.</title>
        <authorList>
            <person name="Ward L.M."/>
            <person name="Hemp J."/>
            <person name="Shih P.M."/>
            <person name="Mcglynn S.E."/>
            <person name="Fischer W."/>
        </authorList>
    </citation>
    <scope>NUCLEOTIDE SEQUENCE [LARGE SCALE GENOMIC DNA]</scope>
    <source>
        <strain evidence="4">CP1_1M</strain>
        <strain evidence="3">JP3_13</strain>
    </source>
</reference>
<keyword evidence="2" id="KW-1133">Transmembrane helix</keyword>
<proteinExistence type="inferred from homology"/>
<evidence type="ECO:0000256" key="2">
    <source>
        <dbReference type="SAM" id="Phobius"/>
    </source>
</evidence>
<dbReference type="Proteomes" id="UP000229681">
    <property type="component" value="Unassembled WGS sequence"/>
</dbReference>
<feature type="transmembrane region" description="Helical" evidence="2">
    <location>
        <begin position="12"/>
        <end position="29"/>
    </location>
</feature>
<dbReference type="Proteomes" id="UP000228947">
    <property type="component" value="Unassembled WGS sequence"/>
</dbReference>